<keyword evidence="1" id="KW-0488">Methylation</keyword>
<comment type="caution">
    <text evidence="7">The sequence shown here is derived from an EMBL/GenBank/DDBJ whole genome shotgun (WGS) entry which is preliminary data.</text>
</comment>
<protein>
    <recommendedName>
        <fullName evidence="6">HMA domain-containing protein</fullName>
    </recommendedName>
</protein>
<feature type="compositionally biased region" description="Basic and acidic residues" evidence="5">
    <location>
        <begin position="151"/>
        <end position="169"/>
    </location>
</feature>
<evidence type="ECO:0000256" key="1">
    <source>
        <dbReference type="ARBA" id="ARBA00022481"/>
    </source>
</evidence>
<keyword evidence="3" id="KW-0449">Lipoprotein</keyword>
<dbReference type="Gene3D" id="3.30.70.100">
    <property type="match status" value="1"/>
</dbReference>
<proteinExistence type="inferred from homology"/>
<dbReference type="CDD" id="cd00371">
    <property type="entry name" value="HMA"/>
    <property type="match status" value="1"/>
</dbReference>
<dbReference type="PANTHER" id="PTHR45868:SF80">
    <property type="entry name" value="F15K9.8-RELATED"/>
    <property type="match status" value="1"/>
</dbReference>
<dbReference type="Proteomes" id="UP000639772">
    <property type="component" value="Unassembled WGS sequence"/>
</dbReference>
<name>A0A835QZ39_VANPL</name>
<evidence type="ECO:0000313" key="10">
    <source>
        <dbReference type="Proteomes" id="UP000639772"/>
    </source>
</evidence>
<evidence type="ECO:0000256" key="2">
    <source>
        <dbReference type="ARBA" id="ARBA00022723"/>
    </source>
</evidence>
<evidence type="ECO:0000313" key="9">
    <source>
        <dbReference type="Proteomes" id="UP000636800"/>
    </source>
</evidence>
<feature type="compositionally biased region" description="Basic and acidic residues" evidence="5">
    <location>
        <begin position="106"/>
        <end position="115"/>
    </location>
</feature>
<accession>A0A835QZ39</accession>
<dbReference type="OrthoDB" id="689350at2759"/>
<sequence length="274" mass="28859">MASVDDAAAPLKYQTLVLKVSIHCEGCKRKVKKVLQGIEGVYKTTVDSQQQKVTVTGNVGADTLVKKLLKFGKHAEVLPEKKPAAENTPAGGGKKSKKKGGGSATKPEDIEKPEAGSEEEDSSAGGDAKQGGNEAKKPNDKESSTAPPPPEKTDGDDKDKTLTAVGDKKKEKKQQPVAAPGSISDSKQPNHLPPQAYHLPVYPTQPPAYVLSFNTSTPAGSHGAAAFYPALVQSNYLYSGHNPATATCYIPAMASVPGSCDFFSEENSNYCTVM</sequence>
<dbReference type="InterPro" id="IPR006121">
    <property type="entry name" value="HMA_dom"/>
</dbReference>
<evidence type="ECO:0000313" key="8">
    <source>
        <dbReference type="EMBL" id="KAG0482318.1"/>
    </source>
</evidence>
<dbReference type="AlphaFoldDB" id="A0A835QZ39"/>
<feature type="region of interest" description="Disordered" evidence="5">
    <location>
        <begin position="79"/>
        <end position="196"/>
    </location>
</feature>
<dbReference type="Proteomes" id="UP000636800">
    <property type="component" value="Chromosome 5"/>
</dbReference>
<dbReference type="EMBL" id="JADCNM010000005">
    <property type="protein sequence ID" value="KAG0482318.1"/>
    <property type="molecule type" value="Genomic_DNA"/>
</dbReference>
<reference evidence="9 10" key="1">
    <citation type="journal article" date="2020" name="Nat. Food">
        <title>A phased Vanilla planifolia genome enables genetic improvement of flavour and production.</title>
        <authorList>
            <person name="Hasing T."/>
            <person name="Tang H."/>
            <person name="Brym M."/>
            <person name="Khazi F."/>
            <person name="Huang T."/>
            <person name="Chambers A.H."/>
        </authorList>
    </citation>
    <scope>NUCLEOTIDE SEQUENCE [LARGE SCALE GENOMIC DNA]</scope>
    <source>
        <tissue evidence="7">Leaf</tissue>
    </source>
</reference>
<keyword evidence="3" id="KW-0636">Prenylation</keyword>
<evidence type="ECO:0000256" key="5">
    <source>
        <dbReference type="SAM" id="MobiDB-lite"/>
    </source>
</evidence>
<dbReference type="Pfam" id="PF00403">
    <property type="entry name" value="HMA"/>
    <property type="match status" value="1"/>
</dbReference>
<comment type="similarity">
    <text evidence="4">Belongs to the HIPP family.</text>
</comment>
<feature type="compositionally biased region" description="Basic and acidic residues" evidence="5">
    <location>
        <begin position="134"/>
        <end position="143"/>
    </location>
</feature>
<evidence type="ECO:0000256" key="4">
    <source>
        <dbReference type="ARBA" id="ARBA00024045"/>
    </source>
</evidence>
<dbReference type="PROSITE" id="PS50846">
    <property type="entry name" value="HMA_2"/>
    <property type="match status" value="1"/>
</dbReference>
<dbReference type="SUPFAM" id="SSF55008">
    <property type="entry name" value="HMA, heavy metal-associated domain"/>
    <property type="match status" value="1"/>
</dbReference>
<dbReference type="EMBL" id="JADCNL010000005">
    <property type="protein sequence ID" value="KAG0479836.1"/>
    <property type="molecule type" value="Genomic_DNA"/>
</dbReference>
<dbReference type="GO" id="GO:0046872">
    <property type="term" value="F:metal ion binding"/>
    <property type="evidence" value="ECO:0007669"/>
    <property type="project" value="UniProtKB-KW"/>
</dbReference>
<feature type="domain" description="HMA" evidence="6">
    <location>
        <begin position="13"/>
        <end position="80"/>
    </location>
</feature>
<dbReference type="PANTHER" id="PTHR45868">
    <property type="entry name" value="HEAVY METAL-ASSOCIATED ISOPRENYLATED PLANT PROTEIN 33-RELATED"/>
    <property type="match status" value="1"/>
</dbReference>
<organism evidence="7 9">
    <name type="scientific">Vanilla planifolia</name>
    <name type="common">Vanilla</name>
    <dbReference type="NCBI Taxonomy" id="51239"/>
    <lineage>
        <taxon>Eukaryota</taxon>
        <taxon>Viridiplantae</taxon>
        <taxon>Streptophyta</taxon>
        <taxon>Embryophyta</taxon>
        <taxon>Tracheophyta</taxon>
        <taxon>Spermatophyta</taxon>
        <taxon>Magnoliopsida</taxon>
        <taxon>Liliopsida</taxon>
        <taxon>Asparagales</taxon>
        <taxon>Orchidaceae</taxon>
        <taxon>Vanilloideae</taxon>
        <taxon>Vanilleae</taxon>
        <taxon>Vanilla</taxon>
    </lineage>
</organism>
<dbReference type="InterPro" id="IPR036163">
    <property type="entry name" value="HMA_dom_sf"/>
</dbReference>
<evidence type="ECO:0000256" key="3">
    <source>
        <dbReference type="ARBA" id="ARBA00023289"/>
    </source>
</evidence>
<evidence type="ECO:0000259" key="6">
    <source>
        <dbReference type="PROSITE" id="PS50846"/>
    </source>
</evidence>
<evidence type="ECO:0000313" key="7">
    <source>
        <dbReference type="EMBL" id="KAG0479836.1"/>
    </source>
</evidence>
<gene>
    <name evidence="8" type="ORF">HPP92_010402</name>
    <name evidence="7" type="ORF">HPP92_010694</name>
</gene>
<keyword evidence="2" id="KW-0479">Metal-binding</keyword>
<dbReference type="FunFam" id="3.30.70.100:FF:000008">
    <property type="entry name" value="Copper transport protein ATOX1"/>
    <property type="match status" value="1"/>
</dbReference>
<keyword evidence="9" id="KW-1185">Reference proteome</keyword>